<name>A0A8R1IF28_CAEJA</name>
<dbReference type="EnsemblMetazoa" id="CJA34837a.1">
    <property type="protein sequence ID" value="CJA34837a.1"/>
    <property type="gene ID" value="WBGene00210684"/>
</dbReference>
<protein>
    <recommendedName>
        <fullName evidence="3">Secreted protein</fullName>
    </recommendedName>
</protein>
<dbReference type="Proteomes" id="UP000005237">
    <property type="component" value="Unassembled WGS sequence"/>
</dbReference>
<evidence type="ECO:0000313" key="1">
    <source>
        <dbReference type="EnsemblMetazoa" id="CJA34837a.1"/>
    </source>
</evidence>
<evidence type="ECO:0008006" key="3">
    <source>
        <dbReference type="Google" id="ProtNLM"/>
    </source>
</evidence>
<reference evidence="2" key="1">
    <citation type="submission" date="2010-08" db="EMBL/GenBank/DDBJ databases">
        <authorList>
            <consortium name="Caenorhabditis japonica Sequencing Consortium"/>
            <person name="Wilson R.K."/>
        </authorList>
    </citation>
    <scope>NUCLEOTIDE SEQUENCE [LARGE SCALE GENOMIC DNA]</scope>
    <source>
        <strain evidence="2">DF5081</strain>
    </source>
</reference>
<proteinExistence type="predicted"/>
<organism evidence="1 2">
    <name type="scientific">Caenorhabditis japonica</name>
    <dbReference type="NCBI Taxonomy" id="281687"/>
    <lineage>
        <taxon>Eukaryota</taxon>
        <taxon>Metazoa</taxon>
        <taxon>Ecdysozoa</taxon>
        <taxon>Nematoda</taxon>
        <taxon>Chromadorea</taxon>
        <taxon>Rhabditida</taxon>
        <taxon>Rhabditina</taxon>
        <taxon>Rhabditomorpha</taxon>
        <taxon>Rhabditoidea</taxon>
        <taxon>Rhabditidae</taxon>
        <taxon>Peloderinae</taxon>
        <taxon>Caenorhabditis</taxon>
    </lineage>
</organism>
<evidence type="ECO:0000313" key="2">
    <source>
        <dbReference type="Proteomes" id="UP000005237"/>
    </source>
</evidence>
<reference evidence="1" key="2">
    <citation type="submission" date="2022-06" db="UniProtKB">
        <authorList>
            <consortium name="EnsemblMetazoa"/>
        </authorList>
    </citation>
    <scope>IDENTIFICATION</scope>
    <source>
        <strain evidence="1">DF5081</strain>
    </source>
</reference>
<accession>A0A8R1IF28</accession>
<sequence length="107" mass="11349">MFQLVIRRSLWGLLSPGVSPSAVSLAAPISIASRDPRAHGLVGLARSLARLAGGSWHAVPAGYGPVEMSSAGQLLPRRRFAAPLQNRSPLRVRVALSWSALRGWTTG</sequence>
<keyword evidence="2" id="KW-1185">Reference proteome</keyword>